<dbReference type="Gramene" id="PRQ16230">
    <property type="protein sequence ID" value="PRQ16230"/>
    <property type="gene ID" value="RchiOBHm_Chr7g0181961"/>
</dbReference>
<evidence type="ECO:0000256" key="2">
    <source>
        <dbReference type="SAM" id="SignalP"/>
    </source>
</evidence>
<dbReference type="AlphaFoldDB" id="A0A2P6P2S8"/>
<comment type="caution">
    <text evidence="3">The sequence shown here is derived from an EMBL/GenBank/DDBJ whole genome shotgun (WGS) entry which is preliminary data.</text>
</comment>
<sequence length="76" mass="8739">MFQFPTISQPPFSSYLHQLLLLIAASMTLLLLSSISDEPCRSNIPMNHAGPFNLRRTMPEQRPDEPCRAMPEQRLR</sequence>
<proteinExistence type="predicted"/>
<evidence type="ECO:0000256" key="1">
    <source>
        <dbReference type="SAM" id="MobiDB-lite"/>
    </source>
</evidence>
<feature type="chain" id="PRO_5015107094" description="Secreted protein" evidence="2">
    <location>
        <begin position="35"/>
        <end position="76"/>
    </location>
</feature>
<accession>A0A2P6P2S8</accession>
<evidence type="ECO:0000313" key="3">
    <source>
        <dbReference type="EMBL" id="PRQ16230.1"/>
    </source>
</evidence>
<gene>
    <name evidence="3" type="ORF">RchiOBHm_Chr7g0181961</name>
</gene>
<feature type="compositionally biased region" description="Basic and acidic residues" evidence="1">
    <location>
        <begin position="57"/>
        <end position="76"/>
    </location>
</feature>
<evidence type="ECO:0000313" key="4">
    <source>
        <dbReference type="Proteomes" id="UP000238479"/>
    </source>
</evidence>
<keyword evidence="2" id="KW-0732">Signal</keyword>
<dbReference type="Proteomes" id="UP000238479">
    <property type="component" value="Chromosome 7"/>
</dbReference>
<reference evidence="3 4" key="1">
    <citation type="journal article" date="2018" name="Nat. Genet.">
        <title>The Rosa genome provides new insights in the design of modern roses.</title>
        <authorList>
            <person name="Bendahmane M."/>
        </authorList>
    </citation>
    <scope>NUCLEOTIDE SEQUENCE [LARGE SCALE GENOMIC DNA]</scope>
    <source>
        <strain evidence="4">cv. Old Blush</strain>
    </source>
</reference>
<feature type="signal peptide" evidence="2">
    <location>
        <begin position="1"/>
        <end position="34"/>
    </location>
</feature>
<evidence type="ECO:0008006" key="5">
    <source>
        <dbReference type="Google" id="ProtNLM"/>
    </source>
</evidence>
<organism evidence="3 4">
    <name type="scientific">Rosa chinensis</name>
    <name type="common">China rose</name>
    <dbReference type="NCBI Taxonomy" id="74649"/>
    <lineage>
        <taxon>Eukaryota</taxon>
        <taxon>Viridiplantae</taxon>
        <taxon>Streptophyta</taxon>
        <taxon>Embryophyta</taxon>
        <taxon>Tracheophyta</taxon>
        <taxon>Spermatophyta</taxon>
        <taxon>Magnoliopsida</taxon>
        <taxon>eudicotyledons</taxon>
        <taxon>Gunneridae</taxon>
        <taxon>Pentapetalae</taxon>
        <taxon>rosids</taxon>
        <taxon>fabids</taxon>
        <taxon>Rosales</taxon>
        <taxon>Rosaceae</taxon>
        <taxon>Rosoideae</taxon>
        <taxon>Rosoideae incertae sedis</taxon>
        <taxon>Rosa</taxon>
    </lineage>
</organism>
<name>A0A2P6P2S8_ROSCH</name>
<feature type="region of interest" description="Disordered" evidence="1">
    <location>
        <begin position="47"/>
        <end position="76"/>
    </location>
</feature>
<dbReference type="EMBL" id="PDCK01000045">
    <property type="protein sequence ID" value="PRQ16230.1"/>
    <property type="molecule type" value="Genomic_DNA"/>
</dbReference>
<keyword evidence="4" id="KW-1185">Reference proteome</keyword>
<protein>
    <recommendedName>
        <fullName evidence="5">Secreted protein</fullName>
    </recommendedName>
</protein>